<reference evidence="2" key="1">
    <citation type="submission" date="2022-08" db="UniProtKB">
        <authorList>
            <consortium name="EnsemblMetazoa"/>
        </authorList>
    </citation>
    <scope>IDENTIFICATION</scope>
    <source>
        <strain evidence="2">05x7-T-G4-1.051#20</strain>
    </source>
</reference>
<name>A0A8W8I188_MAGGI</name>
<feature type="compositionally biased region" description="Basic and acidic residues" evidence="1">
    <location>
        <begin position="43"/>
        <end position="57"/>
    </location>
</feature>
<feature type="compositionally biased region" description="Basic and acidic residues" evidence="1">
    <location>
        <begin position="1"/>
        <end position="23"/>
    </location>
</feature>
<evidence type="ECO:0000256" key="1">
    <source>
        <dbReference type="SAM" id="MobiDB-lite"/>
    </source>
</evidence>
<evidence type="ECO:0000313" key="2">
    <source>
        <dbReference type="EnsemblMetazoa" id="G12.1:cds"/>
    </source>
</evidence>
<dbReference type="Proteomes" id="UP000005408">
    <property type="component" value="Unassembled WGS sequence"/>
</dbReference>
<evidence type="ECO:0000313" key="3">
    <source>
        <dbReference type="Proteomes" id="UP000005408"/>
    </source>
</evidence>
<organism evidence="2 3">
    <name type="scientific">Magallana gigas</name>
    <name type="common">Pacific oyster</name>
    <name type="synonym">Crassostrea gigas</name>
    <dbReference type="NCBI Taxonomy" id="29159"/>
    <lineage>
        <taxon>Eukaryota</taxon>
        <taxon>Metazoa</taxon>
        <taxon>Spiralia</taxon>
        <taxon>Lophotrochozoa</taxon>
        <taxon>Mollusca</taxon>
        <taxon>Bivalvia</taxon>
        <taxon>Autobranchia</taxon>
        <taxon>Pteriomorphia</taxon>
        <taxon>Ostreida</taxon>
        <taxon>Ostreoidea</taxon>
        <taxon>Ostreidae</taxon>
        <taxon>Magallana</taxon>
    </lineage>
</organism>
<protein>
    <submittedName>
        <fullName evidence="2">Uncharacterized protein</fullName>
    </submittedName>
</protein>
<feature type="compositionally biased region" description="Basic and acidic residues" evidence="1">
    <location>
        <begin position="75"/>
        <end position="85"/>
    </location>
</feature>
<proteinExistence type="predicted"/>
<dbReference type="EnsemblMetazoa" id="G12.1">
    <property type="protein sequence ID" value="G12.1:cds"/>
    <property type="gene ID" value="G12"/>
</dbReference>
<feature type="region of interest" description="Disordered" evidence="1">
    <location>
        <begin position="97"/>
        <end position="116"/>
    </location>
</feature>
<feature type="compositionally biased region" description="Low complexity" evidence="1">
    <location>
        <begin position="31"/>
        <end position="42"/>
    </location>
</feature>
<feature type="region of interest" description="Disordered" evidence="1">
    <location>
        <begin position="1"/>
        <end position="85"/>
    </location>
</feature>
<feature type="compositionally biased region" description="Polar residues" evidence="1">
    <location>
        <begin position="60"/>
        <end position="72"/>
    </location>
</feature>
<keyword evidence="3" id="KW-1185">Reference proteome</keyword>
<sequence length="116" mass="13245">MMEDSKREYSKEIEELTAEKNDLNSRLQKLSEVQSQSGGSSSEIEKMKKNLEEEKLKKIQNTSKKSGKNNAADQALKKKEKEMRKLQQDLHMEKEKYNKMVEKTRPGSIGDPGGAV</sequence>
<accession>A0A8W8I188</accession>
<dbReference type="AlphaFoldDB" id="A0A8W8I188"/>